<evidence type="ECO:0000256" key="3">
    <source>
        <dbReference type="ARBA" id="ARBA00022691"/>
    </source>
</evidence>
<evidence type="ECO:0000256" key="1">
    <source>
        <dbReference type="ARBA" id="ARBA00022490"/>
    </source>
</evidence>
<organism evidence="6 7">
    <name type="scientific">Candidatus Chazhemtobacterium aquaticus</name>
    <dbReference type="NCBI Taxonomy" id="2715735"/>
    <lineage>
        <taxon>Bacteria</taxon>
        <taxon>Candidatus Chazhemtobacteraceae</taxon>
        <taxon>Candidatus Chazhemtobacterium</taxon>
    </lineage>
</organism>
<dbReference type="Gene3D" id="3.40.1780.10">
    <property type="entry name" value="QueA-like"/>
    <property type="match status" value="1"/>
</dbReference>
<dbReference type="NCBIfam" id="TIGR00113">
    <property type="entry name" value="queA"/>
    <property type="match status" value="1"/>
</dbReference>
<keyword evidence="2 5" id="KW-0808">Transferase</keyword>
<dbReference type="PANTHER" id="PTHR30307">
    <property type="entry name" value="S-ADENOSYLMETHIONINE:TRNA RIBOSYLTRANSFERASE-ISOMERASE"/>
    <property type="match status" value="1"/>
</dbReference>
<keyword evidence="7" id="KW-1185">Reference proteome</keyword>
<dbReference type="SUPFAM" id="SSF111337">
    <property type="entry name" value="QueA-like"/>
    <property type="match status" value="1"/>
</dbReference>
<comment type="subcellular location">
    <subcellularLocation>
        <location evidence="5">Cytoplasm</location>
    </subcellularLocation>
</comment>
<dbReference type="Proteomes" id="UP000463983">
    <property type="component" value="Chromosome"/>
</dbReference>
<evidence type="ECO:0000256" key="2">
    <source>
        <dbReference type="ARBA" id="ARBA00022679"/>
    </source>
</evidence>
<dbReference type="EC" id="2.4.99.17" evidence="5"/>
<dbReference type="GO" id="GO:0008616">
    <property type="term" value="P:tRNA queuosine(34) biosynthetic process"/>
    <property type="evidence" value="ECO:0007669"/>
    <property type="project" value="UniProtKB-UniRule"/>
</dbReference>
<protein>
    <recommendedName>
        <fullName evidence="5">S-adenosylmethionine:tRNA ribosyltransferase-isomerase</fullName>
        <ecNumber evidence="5">2.4.99.17</ecNumber>
    </recommendedName>
    <alternativeName>
        <fullName evidence="5">Queuosine biosynthesis protein QueA</fullName>
    </alternativeName>
</protein>
<proteinExistence type="inferred from homology"/>
<dbReference type="AlphaFoldDB" id="A0A857N6L6"/>
<dbReference type="Gene3D" id="2.40.10.240">
    <property type="entry name" value="QueA-like"/>
    <property type="match status" value="1"/>
</dbReference>
<dbReference type="InterPro" id="IPR003699">
    <property type="entry name" value="QueA"/>
</dbReference>
<name>A0A857N6L6_9BACT</name>
<dbReference type="InterPro" id="IPR042119">
    <property type="entry name" value="QueA_dom2"/>
</dbReference>
<keyword evidence="6" id="KW-0413">Isomerase</keyword>
<dbReference type="NCBIfam" id="NF001140">
    <property type="entry name" value="PRK00147.1"/>
    <property type="match status" value="1"/>
</dbReference>
<keyword evidence="1 5" id="KW-0963">Cytoplasm</keyword>
<comment type="subunit">
    <text evidence="5">Monomer.</text>
</comment>
<gene>
    <name evidence="5" type="primary">queA</name>
    <name evidence="6" type="ORF">MICH65_0058</name>
</gene>
<dbReference type="InterPro" id="IPR036100">
    <property type="entry name" value="QueA_sf"/>
</dbReference>
<dbReference type="InterPro" id="IPR042118">
    <property type="entry name" value="QueA_dom1"/>
</dbReference>
<comment type="pathway">
    <text evidence="5">tRNA modification; tRNA-queuosine biosynthesis.</text>
</comment>
<keyword evidence="4 5" id="KW-0671">Queuosine biosynthesis</keyword>
<comment type="catalytic activity">
    <reaction evidence="5">
        <text>7-aminomethyl-7-carbaguanosine(34) in tRNA + S-adenosyl-L-methionine = epoxyqueuosine(34) in tRNA + adenine + L-methionine + 2 H(+)</text>
        <dbReference type="Rhea" id="RHEA:32155"/>
        <dbReference type="Rhea" id="RHEA-COMP:10342"/>
        <dbReference type="Rhea" id="RHEA-COMP:18582"/>
        <dbReference type="ChEBI" id="CHEBI:15378"/>
        <dbReference type="ChEBI" id="CHEBI:16708"/>
        <dbReference type="ChEBI" id="CHEBI:57844"/>
        <dbReference type="ChEBI" id="CHEBI:59789"/>
        <dbReference type="ChEBI" id="CHEBI:82833"/>
        <dbReference type="ChEBI" id="CHEBI:194443"/>
        <dbReference type="EC" id="2.4.99.17"/>
    </reaction>
</comment>
<dbReference type="HAMAP" id="MF_00113">
    <property type="entry name" value="QueA"/>
    <property type="match status" value="1"/>
</dbReference>
<evidence type="ECO:0000313" key="7">
    <source>
        <dbReference type="Proteomes" id="UP000463983"/>
    </source>
</evidence>
<evidence type="ECO:0000313" key="6">
    <source>
        <dbReference type="EMBL" id="QHO63039.1"/>
    </source>
</evidence>
<dbReference type="EMBL" id="CP047901">
    <property type="protein sequence ID" value="QHO63039.1"/>
    <property type="molecule type" value="Genomic_DNA"/>
</dbReference>
<reference evidence="7" key="1">
    <citation type="journal article" date="2020" name="Microorganisms">
        <title>Complete Genome of a Member of a New Bacterial Lineage in the Microgenomates Group Reveals an Unusual Nucleotide Composition Disparity Between Two Strands of DNA and Limited Metabolic Potential.</title>
        <authorList>
            <person name="Kadnikov V.V."/>
            <person name="Mardanov A.V."/>
            <person name="Beletsky A.V."/>
            <person name="Karnachuk O.V."/>
            <person name="Ravin N.V."/>
        </authorList>
    </citation>
    <scope>NUCLEOTIDE SEQUENCE [LARGE SCALE GENOMIC DNA]</scope>
</reference>
<dbReference type="KEGG" id="caqa:MICH65_0058"/>
<keyword evidence="3 5" id="KW-0949">S-adenosyl-L-methionine</keyword>
<keyword evidence="6" id="KW-0328">Glycosyltransferase</keyword>
<evidence type="ECO:0000256" key="5">
    <source>
        <dbReference type="HAMAP-Rule" id="MF_00113"/>
    </source>
</evidence>
<accession>A0A857N6L6</accession>
<evidence type="ECO:0000256" key="4">
    <source>
        <dbReference type="ARBA" id="ARBA00022785"/>
    </source>
</evidence>
<comment type="function">
    <text evidence="5">Transfers and isomerizes the ribose moiety from AdoMet to the 7-aminomethyl group of 7-deazaguanine (preQ1-tRNA) to give epoxyqueuosine (oQ-tRNA).</text>
</comment>
<dbReference type="PANTHER" id="PTHR30307:SF0">
    <property type="entry name" value="S-ADENOSYLMETHIONINE:TRNA RIBOSYLTRANSFERASE-ISOMERASE"/>
    <property type="match status" value="1"/>
</dbReference>
<comment type="similarity">
    <text evidence="5">Belongs to the QueA family.</text>
</comment>
<sequence length="353" mass="39582">MKLTNFDYHLPPSLIAHHPNNPRDRSRLLFLNKTTGQTRHYHFSDLTKLLTPNDVLVLNQTKVFPARLHLHKSTGGKVEILLTKRLSPNSFEAISKPGLKPNQPLFHNHKHIATTTPNSNPELPIINFTISASKLDQFINSTGATPIPPYIHPHSTENKLRHYYQTVFAKESGSVAAPTAGLHFTSRLLKNLSNHGVNIQYLTLHVGLGTFKPVTSKQLSTNTLHPESYNLNSATAHNLNQAKQSGKRIIAVGTTTTRVLESCLDQNNHLTPSNGQTQLFIKPSYHFRFIDGLITNFHLPQSSLLMLTSAFISHPNTPHHFSSFSKSHLGQAYQAAIEQRYRFYSFGDAMIII</sequence>
<dbReference type="Pfam" id="PF02547">
    <property type="entry name" value="Queuosine_synth"/>
    <property type="match status" value="1"/>
</dbReference>
<dbReference type="GO" id="GO:0051075">
    <property type="term" value="F:S-adenosylmethionine:tRNA ribosyltransferase-isomerase activity"/>
    <property type="evidence" value="ECO:0007669"/>
    <property type="project" value="UniProtKB-EC"/>
</dbReference>
<dbReference type="RefSeq" id="WP_161931448.1">
    <property type="nucleotide sequence ID" value="NZ_CP047901.1"/>
</dbReference>
<dbReference type="GO" id="GO:0005737">
    <property type="term" value="C:cytoplasm"/>
    <property type="evidence" value="ECO:0007669"/>
    <property type="project" value="UniProtKB-SubCell"/>
</dbReference>
<dbReference type="UniPathway" id="UPA00392"/>